<reference evidence="11 12" key="1">
    <citation type="submission" date="2019-04" db="EMBL/GenBank/DDBJ databases">
        <title>Natronospirillum operosus gen. nov., sp. nov., a haloalkaliphilic satellite isolated from decaying biomass of laboratory culture of cyanobacterium Geitlerinema sp. and proposal of Natronospirillaceae fam. nov. and Saccharospirillaceae fam. nov.</title>
        <authorList>
            <person name="Kevbrin V."/>
            <person name="Boltyanskaya Y."/>
            <person name="Koziaeva V."/>
            <person name="Grouzdev D.S."/>
            <person name="Park M."/>
            <person name="Cho J."/>
        </authorList>
    </citation>
    <scope>NUCLEOTIDE SEQUENCE [LARGE SCALE GENOMIC DNA]</scope>
    <source>
        <strain evidence="11 12">G-116</strain>
    </source>
</reference>
<dbReference type="GO" id="GO:0005829">
    <property type="term" value="C:cytosol"/>
    <property type="evidence" value="ECO:0007669"/>
    <property type="project" value="UniProtKB-ARBA"/>
</dbReference>
<dbReference type="FunFam" id="3.30.70.1560:FF:000001">
    <property type="entry name" value="Pseudouridine synthase"/>
    <property type="match status" value="1"/>
</dbReference>
<dbReference type="PANTHER" id="PTHR47683">
    <property type="entry name" value="PSEUDOURIDINE SYNTHASE FAMILY PROTEIN-RELATED"/>
    <property type="match status" value="1"/>
</dbReference>
<dbReference type="Gene3D" id="3.10.290.10">
    <property type="entry name" value="RNA-binding S4 domain"/>
    <property type="match status" value="1"/>
</dbReference>
<evidence type="ECO:0000256" key="7">
    <source>
        <dbReference type="PROSITE-ProRule" id="PRU00182"/>
    </source>
</evidence>
<dbReference type="Gene3D" id="3.30.70.580">
    <property type="entry name" value="Pseudouridine synthase I, catalytic domain, N-terminal subdomain"/>
    <property type="match status" value="1"/>
</dbReference>
<dbReference type="Pfam" id="PF01479">
    <property type="entry name" value="S4"/>
    <property type="match status" value="1"/>
</dbReference>
<dbReference type="AlphaFoldDB" id="A0A4Z0WJT4"/>
<evidence type="ECO:0000256" key="3">
    <source>
        <dbReference type="ARBA" id="ARBA00022884"/>
    </source>
</evidence>
<name>A0A4Z0WJT4_9GAMM</name>
<evidence type="ECO:0000313" key="12">
    <source>
        <dbReference type="Proteomes" id="UP000297475"/>
    </source>
</evidence>
<feature type="domain" description="RNA-binding S4" evidence="10">
    <location>
        <begin position="32"/>
        <end position="98"/>
    </location>
</feature>
<dbReference type="GO" id="GO:0160139">
    <property type="term" value="F:23S rRNA pseudouridine(2605) synthase activity"/>
    <property type="evidence" value="ECO:0007669"/>
    <property type="project" value="UniProtKB-EC"/>
</dbReference>
<proteinExistence type="inferred from homology"/>
<evidence type="ECO:0000256" key="9">
    <source>
        <dbReference type="SAM" id="MobiDB-lite"/>
    </source>
</evidence>
<keyword evidence="12" id="KW-1185">Reference proteome</keyword>
<dbReference type="NCBIfam" id="NF007976">
    <property type="entry name" value="PRK10700.1"/>
    <property type="match status" value="1"/>
</dbReference>
<evidence type="ECO:0000256" key="8">
    <source>
        <dbReference type="RuleBase" id="RU003887"/>
    </source>
</evidence>
<dbReference type="OrthoDB" id="9807213at2"/>
<dbReference type="CDD" id="cd00165">
    <property type="entry name" value="S4"/>
    <property type="match status" value="1"/>
</dbReference>
<dbReference type="SUPFAM" id="SSF55120">
    <property type="entry name" value="Pseudouridine synthase"/>
    <property type="match status" value="1"/>
</dbReference>
<dbReference type="InterPro" id="IPR000748">
    <property type="entry name" value="PsdUridine_synth_RsuA/RluB/E/F"/>
</dbReference>
<feature type="region of interest" description="Disordered" evidence="9">
    <location>
        <begin position="279"/>
        <end position="329"/>
    </location>
</feature>
<dbReference type="EMBL" id="SRMF01000001">
    <property type="protein sequence ID" value="TGG95813.1"/>
    <property type="molecule type" value="Genomic_DNA"/>
</dbReference>
<protein>
    <recommendedName>
        <fullName evidence="8">Pseudouridine synthase</fullName>
        <ecNumber evidence="8">5.4.99.-</ecNumber>
    </recommendedName>
</protein>
<dbReference type="InterPro" id="IPR020094">
    <property type="entry name" value="TruA/RsuA/RluB/E/F_N"/>
</dbReference>
<keyword evidence="3 7" id="KW-0694">RNA-binding</keyword>
<dbReference type="CDD" id="cd02556">
    <property type="entry name" value="PseudoU_synth_RluB"/>
    <property type="match status" value="1"/>
</dbReference>
<feature type="compositionally biased region" description="Basic residues" evidence="9">
    <location>
        <begin position="1"/>
        <end position="12"/>
    </location>
</feature>
<comment type="caution">
    <text evidence="11">The sequence shown here is derived from an EMBL/GenBank/DDBJ whole genome shotgun (WGS) entry which is preliminary data.</text>
</comment>
<evidence type="ECO:0000256" key="5">
    <source>
        <dbReference type="ARBA" id="ARBA00036944"/>
    </source>
</evidence>
<evidence type="ECO:0000313" key="11">
    <source>
        <dbReference type="EMBL" id="TGG95813.1"/>
    </source>
</evidence>
<feature type="region of interest" description="Disordered" evidence="9">
    <location>
        <begin position="1"/>
        <end position="33"/>
    </location>
</feature>
<gene>
    <name evidence="11" type="ORF">E4656_05240</name>
</gene>
<dbReference type="InterPro" id="IPR006145">
    <property type="entry name" value="PsdUridine_synth_RsuA/RluA"/>
</dbReference>
<comment type="catalytic activity">
    <reaction evidence="5">
        <text>uridine(2605) in 23S rRNA = pseudouridine(2605) in 23S rRNA</text>
        <dbReference type="Rhea" id="RHEA:42520"/>
        <dbReference type="Rhea" id="RHEA-COMP:10095"/>
        <dbReference type="Rhea" id="RHEA-COMP:10096"/>
        <dbReference type="ChEBI" id="CHEBI:65314"/>
        <dbReference type="ChEBI" id="CHEBI:65315"/>
        <dbReference type="EC" id="5.4.99.22"/>
    </reaction>
</comment>
<dbReference type="Pfam" id="PF00849">
    <property type="entry name" value="PseudoU_synth_2"/>
    <property type="match status" value="1"/>
</dbReference>
<evidence type="ECO:0000256" key="2">
    <source>
        <dbReference type="ARBA" id="ARBA00022552"/>
    </source>
</evidence>
<dbReference type="FunFam" id="3.30.70.580:FF:000009">
    <property type="entry name" value="Pseudouridine synthase"/>
    <property type="match status" value="1"/>
</dbReference>
<dbReference type="InterPro" id="IPR002942">
    <property type="entry name" value="S4_RNA-bd"/>
</dbReference>
<dbReference type="InterPro" id="IPR020103">
    <property type="entry name" value="PsdUridine_synth_cat_dom_sf"/>
</dbReference>
<dbReference type="SUPFAM" id="SSF55174">
    <property type="entry name" value="Alpha-L RNA-binding motif"/>
    <property type="match status" value="1"/>
</dbReference>
<evidence type="ECO:0000256" key="1">
    <source>
        <dbReference type="ARBA" id="ARBA00008348"/>
    </source>
</evidence>
<dbReference type="SMART" id="SM00363">
    <property type="entry name" value="S4"/>
    <property type="match status" value="1"/>
</dbReference>
<evidence type="ECO:0000256" key="6">
    <source>
        <dbReference type="ARBA" id="ARBA00037383"/>
    </source>
</evidence>
<dbReference type="Gene3D" id="3.30.70.1560">
    <property type="entry name" value="Alpha-L RNA-binding motif"/>
    <property type="match status" value="1"/>
</dbReference>
<keyword evidence="4 8" id="KW-0413">Isomerase</keyword>
<dbReference type="PROSITE" id="PS01149">
    <property type="entry name" value="PSI_RSU"/>
    <property type="match status" value="1"/>
</dbReference>
<dbReference type="NCBIfam" id="TIGR00093">
    <property type="entry name" value="pseudouridine synthase"/>
    <property type="match status" value="1"/>
</dbReference>
<keyword evidence="2" id="KW-0698">rRNA processing</keyword>
<dbReference type="InterPro" id="IPR050343">
    <property type="entry name" value="RsuA_PseudoU_synthase"/>
</dbReference>
<dbReference type="InterPro" id="IPR036986">
    <property type="entry name" value="S4_RNA-bd_sf"/>
</dbReference>
<dbReference type="EC" id="5.4.99.-" evidence="8"/>
<comment type="similarity">
    <text evidence="1 8">Belongs to the pseudouridine synthase RsuA family.</text>
</comment>
<dbReference type="InterPro" id="IPR018496">
    <property type="entry name" value="PsdUridine_synth_RsuA/RluB_CS"/>
</dbReference>
<dbReference type="PANTHER" id="PTHR47683:SF3">
    <property type="entry name" value="RIBOSOMAL LARGE SUBUNIT PSEUDOURIDINE SYNTHASE B"/>
    <property type="match status" value="1"/>
</dbReference>
<accession>A0A4Z0WJT4</accession>
<dbReference type="GO" id="GO:0000455">
    <property type="term" value="P:enzyme-directed rRNA pseudouridine synthesis"/>
    <property type="evidence" value="ECO:0007669"/>
    <property type="project" value="UniProtKB-ARBA"/>
</dbReference>
<dbReference type="FunFam" id="3.10.290.10:FF:000003">
    <property type="entry name" value="Pseudouridine synthase"/>
    <property type="match status" value="1"/>
</dbReference>
<dbReference type="GO" id="GO:0003723">
    <property type="term" value="F:RNA binding"/>
    <property type="evidence" value="ECO:0007669"/>
    <property type="project" value="UniProtKB-KW"/>
</dbReference>
<dbReference type="Proteomes" id="UP000297475">
    <property type="component" value="Unassembled WGS sequence"/>
</dbReference>
<dbReference type="PROSITE" id="PS50889">
    <property type="entry name" value="S4"/>
    <property type="match status" value="1"/>
</dbReference>
<comment type="function">
    <text evidence="6">Responsible for synthesis of pseudouridine from uracil-2605 in 23S ribosomal RNA.</text>
</comment>
<evidence type="ECO:0000256" key="4">
    <source>
        <dbReference type="ARBA" id="ARBA00023235"/>
    </source>
</evidence>
<sequence length="329" mass="36272">MTQKPTRKRPAKARAQTKAEAPESDGAQAGSEKLQKVLARAGLGSRREMEAAISAGRAEVNGLPARLGDRVTAEDHLVFDGQAVAVPGHVRRVLLYNKPEGEVCTRNDPEGRPTIFDRLPPAGDGRWISVGRLDVNTSGLLLLTTDGELASRLMHPSSQIEREYAVRVLGEVKPEMVKAMHEGVMLEDGLARFTDIQEFGGSGANIWFHVVIMEGRNREVRRLWESQGVKVSRLKRVRFANVFLDADLRMGQWKDLDQAAVDALAAQVDLPSVPVPALSGKLKEQTERKQRKRSGVGAARKPDRQRHKARLRNAAGRSGPGSARRKVRR</sequence>
<dbReference type="RefSeq" id="WP_135481780.1">
    <property type="nucleotide sequence ID" value="NZ_SRMF01000001.1"/>
</dbReference>
<organism evidence="11 12">
    <name type="scientific">Natronospirillum operosum</name>
    <dbReference type="NCBI Taxonomy" id="2759953"/>
    <lineage>
        <taxon>Bacteria</taxon>
        <taxon>Pseudomonadati</taxon>
        <taxon>Pseudomonadota</taxon>
        <taxon>Gammaproteobacteria</taxon>
        <taxon>Oceanospirillales</taxon>
        <taxon>Natronospirillaceae</taxon>
        <taxon>Natronospirillum</taxon>
    </lineage>
</organism>
<dbReference type="InterPro" id="IPR042092">
    <property type="entry name" value="PsdUridine_s_RsuA/RluB/E/F_cat"/>
</dbReference>
<evidence type="ECO:0000259" key="10">
    <source>
        <dbReference type="SMART" id="SM00363"/>
    </source>
</evidence>